<keyword evidence="9" id="KW-1185">Reference proteome</keyword>
<keyword evidence="3" id="KW-0418">Kinase</keyword>
<evidence type="ECO:0000313" key="8">
    <source>
        <dbReference type="EMBL" id="EDM26857.1"/>
    </source>
</evidence>
<dbReference type="OrthoDB" id="6111975at2"/>
<dbReference type="Proteomes" id="UP000004947">
    <property type="component" value="Unassembled WGS sequence"/>
</dbReference>
<keyword evidence="5" id="KW-0175">Coiled coil</keyword>
<proteinExistence type="predicted"/>
<dbReference type="Pfam" id="PF00069">
    <property type="entry name" value="Pkinase"/>
    <property type="match status" value="1"/>
</dbReference>
<dbReference type="GO" id="GO:0005524">
    <property type="term" value="F:ATP binding"/>
    <property type="evidence" value="ECO:0007669"/>
    <property type="project" value="UniProtKB-KW"/>
</dbReference>
<dbReference type="InterPro" id="IPR000719">
    <property type="entry name" value="Prot_kinase_dom"/>
</dbReference>
<dbReference type="Gene3D" id="3.30.200.20">
    <property type="entry name" value="Phosphorylase Kinase, domain 1"/>
    <property type="match status" value="1"/>
</dbReference>
<dbReference type="SUPFAM" id="SSF56112">
    <property type="entry name" value="Protein kinase-like (PK-like)"/>
    <property type="match status" value="1"/>
</dbReference>
<feature type="transmembrane region" description="Helical" evidence="6">
    <location>
        <begin position="346"/>
        <end position="366"/>
    </location>
</feature>
<evidence type="ECO:0000256" key="3">
    <source>
        <dbReference type="ARBA" id="ARBA00022777"/>
    </source>
</evidence>
<evidence type="ECO:0000256" key="5">
    <source>
        <dbReference type="SAM" id="Coils"/>
    </source>
</evidence>
<evidence type="ECO:0000313" key="9">
    <source>
        <dbReference type="Proteomes" id="UP000004947"/>
    </source>
</evidence>
<feature type="domain" description="Protein kinase" evidence="7">
    <location>
        <begin position="44"/>
        <end position="320"/>
    </location>
</feature>
<name>A6DNA9_9BACT</name>
<feature type="coiled-coil region" evidence="5">
    <location>
        <begin position="365"/>
        <end position="406"/>
    </location>
</feature>
<keyword evidence="6" id="KW-0812">Transmembrane</keyword>
<dbReference type="GO" id="GO:0004674">
    <property type="term" value="F:protein serine/threonine kinase activity"/>
    <property type="evidence" value="ECO:0007669"/>
    <property type="project" value="TreeGrafter"/>
</dbReference>
<evidence type="ECO:0000259" key="7">
    <source>
        <dbReference type="PROSITE" id="PS50011"/>
    </source>
</evidence>
<comment type="caution">
    <text evidence="8">The sequence shown here is derived from an EMBL/GenBank/DDBJ whole genome shotgun (WGS) entry which is preliminary data.</text>
</comment>
<evidence type="ECO:0000256" key="4">
    <source>
        <dbReference type="ARBA" id="ARBA00022840"/>
    </source>
</evidence>
<keyword evidence="6" id="KW-0472">Membrane</keyword>
<dbReference type="PROSITE" id="PS50011">
    <property type="entry name" value="PROTEIN_KINASE_DOM"/>
    <property type="match status" value="1"/>
</dbReference>
<dbReference type="SMART" id="SM00220">
    <property type="entry name" value="S_TKc"/>
    <property type="match status" value="1"/>
</dbReference>
<keyword evidence="1" id="KW-0808">Transferase</keyword>
<keyword evidence="2" id="KW-0547">Nucleotide-binding</keyword>
<evidence type="ECO:0000256" key="2">
    <source>
        <dbReference type="ARBA" id="ARBA00022741"/>
    </source>
</evidence>
<evidence type="ECO:0000256" key="1">
    <source>
        <dbReference type="ARBA" id="ARBA00022679"/>
    </source>
</evidence>
<dbReference type="eggNOG" id="COG0515">
    <property type="taxonomic scope" value="Bacteria"/>
</dbReference>
<keyword evidence="6" id="KW-1133">Transmembrane helix</keyword>
<gene>
    <name evidence="8" type="ORF">LNTAR_06414</name>
</gene>
<dbReference type="PANTHER" id="PTHR43289">
    <property type="entry name" value="MITOGEN-ACTIVATED PROTEIN KINASE KINASE KINASE 20-RELATED"/>
    <property type="match status" value="1"/>
</dbReference>
<evidence type="ECO:0000256" key="6">
    <source>
        <dbReference type="SAM" id="Phobius"/>
    </source>
</evidence>
<dbReference type="PANTHER" id="PTHR43289:SF6">
    <property type="entry name" value="SERINE_THREONINE-PROTEIN KINASE NEKL-3"/>
    <property type="match status" value="1"/>
</dbReference>
<reference evidence="8 9" key="1">
    <citation type="journal article" date="2010" name="J. Bacteriol.">
        <title>Genome sequence of Lentisphaera araneosa HTCC2155T, the type species of the order Lentisphaerales in the phylum Lentisphaerae.</title>
        <authorList>
            <person name="Thrash J.C."/>
            <person name="Cho J.C."/>
            <person name="Vergin K.L."/>
            <person name="Morris R.M."/>
            <person name="Giovannoni S.J."/>
        </authorList>
    </citation>
    <scope>NUCLEOTIDE SEQUENCE [LARGE SCALE GENOMIC DNA]</scope>
    <source>
        <strain evidence="8 9">HTCC2155</strain>
    </source>
</reference>
<protein>
    <recommendedName>
        <fullName evidence="7">Protein kinase domain-containing protein</fullName>
    </recommendedName>
</protein>
<dbReference type="RefSeq" id="WP_007279348.1">
    <property type="nucleotide sequence ID" value="NZ_ABCK01000013.1"/>
</dbReference>
<accession>A6DNA9</accession>
<keyword evidence="4" id="KW-0067">ATP-binding</keyword>
<dbReference type="STRING" id="313628.LNTAR_06414"/>
<dbReference type="AlphaFoldDB" id="A6DNA9"/>
<dbReference type="CDD" id="cd14014">
    <property type="entry name" value="STKc_PknB_like"/>
    <property type="match status" value="1"/>
</dbReference>
<sequence>MPDDEKLDLVYGLEGLYDLMEDGEDELQSERPVCDELKEVTKQYDGEEHIAEGGMKRIYKVFDNKLKRHVALARLQNNMPRAAHDSFIREARLTALLEHPGIISVYNIGIDGEDMPFFTMELKVGKNLNEIVSDSSGTSLNHLLESFVRVCDAISYAHSKNVLHLDIKPDNIQMGQFGEVKVCDWGLGKIIGEEDGAEFDQLLFNPDLLNNMTLSGEIKGTPGYMAPEQIRGEDKTQQTDIFSLGCVLYYILCGKPAFAGGVQDMLARTLVGDFLEPSLRSDLWLVPESLNAVVNKAMSSEIDGRYNSVEELKNEVHNYLAGRSTHAEKAGPLKELKLFWKRNKTLCTLTSLFVVILITGAIVFTFQLQQKNTELKKESERAEQSRLAAEKEKDLAQAALKRTENERSLVKALVDKRSIDVVKVYNFTDRMVFHNPKLYLNQAQGLLEKIEPLDSEYAWATMQLGYVHFLKQQFREAKALFEISDNDPELHALALRYTQTSQPGQLLEVSVLQNLLDDLLENEYRLADVLKIVLYDSTQREDAEERASLAKFLLQKINLAWNQPSMIYDEKEKSLKLSGQGLVRLAVESKQLHQTGPSPDRRIFVTGGLRFQTLDLSESSFKHLELLEGLKLKELNICQSEVQDLSALENFDKLEILRISKGAFNQEQLALIPDYIEVFEQ</sequence>
<organism evidence="8 9">
    <name type="scientific">Lentisphaera araneosa HTCC2155</name>
    <dbReference type="NCBI Taxonomy" id="313628"/>
    <lineage>
        <taxon>Bacteria</taxon>
        <taxon>Pseudomonadati</taxon>
        <taxon>Lentisphaerota</taxon>
        <taxon>Lentisphaeria</taxon>
        <taxon>Lentisphaerales</taxon>
        <taxon>Lentisphaeraceae</taxon>
        <taxon>Lentisphaera</taxon>
    </lineage>
</organism>
<dbReference type="InterPro" id="IPR011009">
    <property type="entry name" value="Kinase-like_dom_sf"/>
</dbReference>
<dbReference type="Gene3D" id="1.10.510.10">
    <property type="entry name" value="Transferase(Phosphotransferase) domain 1"/>
    <property type="match status" value="1"/>
</dbReference>
<dbReference type="EMBL" id="ABCK01000013">
    <property type="protein sequence ID" value="EDM26857.1"/>
    <property type="molecule type" value="Genomic_DNA"/>
</dbReference>